<dbReference type="OrthoDB" id="4114825at2759"/>
<dbReference type="GeneID" id="63832634"/>
<gene>
    <name evidence="3" type="ORF">M406DRAFT_217638</name>
</gene>
<proteinExistence type="predicted"/>
<reference evidence="3" key="1">
    <citation type="journal article" date="2020" name="Phytopathology">
        <title>Genome sequence of the chestnut blight fungus Cryphonectria parasitica EP155: A fundamental resource for an archetypical invasive plant pathogen.</title>
        <authorList>
            <person name="Crouch J.A."/>
            <person name="Dawe A."/>
            <person name="Aerts A."/>
            <person name="Barry K."/>
            <person name="Churchill A.C.L."/>
            <person name="Grimwood J."/>
            <person name="Hillman B."/>
            <person name="Milgroom M.G."/>
            <person name="Pangilinan J."/>
            <person name="Smith M."/>
            <person name="Salamov A."/>
            <person name="Schmutz J."/>
            <person name="Yadav J."/>
            <person name="Grigoriev I.V."/>
            <person name="Nuss D."/>
        </authorList>
    </citation>
    <scope>NUCLEOTIDE SEQUENCE</scope>
    <source>
        <strain evidence="3">EP155</strain>
    </source>
</reference>
<dbReference type="PANTHER" id="PTHR39601">
    <property type="entry name" value="CHORIOGENIN HMINOR"/>
    <property type="match status" value="1"/>
</dbReference>
<dbReference type="Pfam" id="PF26013">
    <property type="entry name" value="DUF8004"/>
    <property type="match status" value="1"/>
</dbReference>
<evidence type="ECO:0000313" key="4">
    <source>
        <dbReference type="Proteomes" id="UP000803844"/>
    </source>
</evidence>
<organism evidence="3 4">
    <name type="scientific">Cryphonectria parasitica (strain ATCC 38755 / EP155)</name>
    <dbReference type="NCBI Taxonomy" id="660469"/>
    <lineage>
        <taxon>Eukaryota</taxon>
        <taxon>Fungi</taxon>
        <taxon>Dikarya</taxon>
        <taxon>Ascomycota</taxon>
        <taxon>Pezizomycotina</taxon>
        <taxon>Sordariomycetes</taxon>
        <taxon>Sordariomycetidae</taxon>
        <taxon>Diaporthales</taxon>
        <taxon>Cryphonectriaceae</taxon>
        <taxon>Cryphonectria-Endothia species complex</taxon>
        <taxon>Cryphonectria</taxon>
    </lineage>
</organism>
<feature type="region of interest" description="Disordered" evidence="1">
    <location>
        <begin position="485"/>
        <end position="524"/>
    </location>
</feature>
<protein>
    <recommendedName>
        <fullName evidence="2">DUF8004 domain-containing protein</fullName>
    </recommendedName>
</protein>
<evidence type="ECO:0000313" key="3">
    <source>
        <dbReference type="EMBL" id="KAF3769542.1"/>
    </source>
</evidence>
<feature type="domain" description="DUF8004" evidence="2">
    <location>
        <begin position="154"/>
        <end position="243"/>
    </location>
</feature>
<dbReference type="Proteomes" id="UP000803844">
    <property type="component" value="Unassembled WGS sequence"/>
</dbReference>
<feature type="non-terminal residue" evidence="3">
    <location>
        <position position="1"/>
    </location>
</feature>
<accession>A0A9P4YAX5</accession>
<name>A0A9P4YAX5_CRYP1</name>
<comment type="caution">
    <text evidence="3">The sequence shown here is derived from an EMBL/GenBank/DDBJ whole genome shotgun (WGS) entry which is preliminary data.</text>
</comment>
<feature type="non-terminal residue" evidence="3">
    <location>
        <position position="630"/>
    </location>
</feature>
<keyword evidence="4" id="KW-1185">Reference proteome</keyword>
<dbReference type="EMBL" id="MU032344">
    <property type="protein sequence ID" value="KAF3769542.1"/>
    <property type="molecule type" value="Genomic_DNA"/>
</dbReference>
<dbReference type="InterPro" id="IPR058317">
    <property type="entry name" value="DUF8004"/>
</dbReference>
<sequence>DGKPFRQQSLKRFDGAARSCSSWDNLTKDPELCFRNGNCYVYLYEKGQSSRQGAAYEVSIDRLFAAQARPLMEKFLDRSMSEETAYRKGRIDLYVPAPPTANRSQALQYHVAIRNFLAWVYGRSLVGDHLGNAIIGLVHSMDEFRDPGIDNIRDLLNYLDQAGYLDMRNQPHRAVGLLHVAEVFQIENLYIDAFTHCVGMSERLYKCPEISCVSIASRKLIKRARADMESRLRRVSIMLSDLLEEELSESHVGLSMGERAHLNGFRSYIRGFYRTKFGSFPPPPWHPRCGTIFRPEVYTAMKEDFKALYEYLVDENFTTVDNSPPVAHGGLCTLQSVYEFDRRHELAALEHPLPLLPEMRRAKLSRRRSLMPWLVDGLGFRESRTRPDQRHSAHAALLRATNQGKAHLLDNELVLAYQRFEEDSVLLHHHRKGERVEKCPIGTGDARKVRWLLVYAMYQTLRTCAEVPKEVTSVTDVDYHLGVSTKGTPPWQTEEGADPPPTLNRWNADDFRPRTPQRRQSISAAPLLTPVKPSKIESGLHTGMEIQPDIDYFALTHRGESRAQHGHDGQIAVLPRSKSHSLRRTMSIRRSLSVFRTVSQRPSTSHLAVSAYPECKPMHPEISIPRYGTG</sequence>
<dbReference type="RefSeq" id="XP_040780503.1">
    <property type="nucleotide sequence ID" value="XM_040915505.1"/>
</dbReference>
<evidence type="ECO:0000259" key="2">
    <source>
        <dbReference type="Pfam" id="PF26013"/>
    </source>
</evidence>
<evidence type="ECO:0000256" key="1">
    <source>
        <dbReference type="SAM" id="MobiDB-lite"/>
    </source>
</evidence>
<dbReference type="AlphaFoldDB" id="A0A9P4YAX5"/>
<dbReference type="PANTHER" id="PTHR39601:SF1">
    <property type="entry name" value="CHORIOGENIN HMINOR"/>
    <property type="match status" value="1"/>
</dbReference>